<keyword evidence="1" id="KW-0472">Membrane</keyword>
<dbReference type="STRING" id="767519.SAMN05216559_3564"/>
<protein>
    <submittedName>
        <fullName evidence="2">Uncharacterized protein</fullName>
    </submittedName>
</protein>
<feature type="transmembrane region" description="Helical" evidence="1">
    <location>
        <begin position="104"/>
        <end position="123"/>
    </location>
</feature>
<dbReference type="EMBL" id="FOZK01000004">
    <property type="protein sequence ID" value="SFS09693.1"/>
    <property type="molecule type" value="Genomic_DNA"/>
</dbReference>
<evidence type="ECO:0000256" key="1">
    <source>
        <dbReference type="SAM" id="Phobius"/>
    </source>
</evidence>
<feature type="transmembrane region" description="Helical" evidence="1">
    <location>
        <begin position="6"/>
        <end position="28"/>
    </location>
</feature>
<proteinExistence type="predicted"/>
<sequence>MVTVLLVPAAVSLVLLVPTCVVMLFRLLVGSGALLAGLVLASAPLVRLVAPLVGVAGLGARSLAELATAGLLLLVVSAGSVLPVFALVLVGHLLVAVVAARTTLLALALLATVGSIPLVLLIVERFVVGPVGVSCHCECGRRVSVVGAVCV</sequence>
<dbReference type="AlphaFoldDB" id="A0A1I6M1Z8"/>
<keyword evidence="1" id="KW-0812">Transmembrane</keyword>
<feature type="transmembrane region" description="Helical" evidence="1">
    <location>
        <begin position="71"/>
        <end position="97"/>
    </location>
</feature>
<reference evidence="2 3" key="1">
    <citation type="submission" date="2016-10" db="EMBL/GenBank/DDBJ databases">
        <authorList>
            <person name="de Groot N.N."/>
        </authorList>
    </citation>
    <scope>NUCLEOTIDE SEQUENCE [LARGE SCALE GENOMIC DNA]</scope>
    <source>
        <strain evidence="2 3">CGMCC 1.10457</strain>
    </source>
</reference>
<feature type="transmembrane region" description="Helical" evidence="1">
    <location>
        <begin position="35"/>
        <end position="59"/>
    </location>
</feature>
<evidence type="ECO:0000313" key="2">
    <source>
        <dbReference type="EMBL" id="SFS09693.1"/>
    </source>
</evidence>
<dbReference type="Proteomes" id="UP000199062">
    <property type="component" value="Unassembled WGS sequence"/>
</dbReference>
<accession>A0A1I6M1Z8</accession>
<keyword evidence="3" id="KW-1185">Reference proteome</keyword>
<evidence type="ECO:0000313" key="3">
    <source>
        <dbReference type="Proteomes" id="UP000199062"/>
    </source>
</evidence>
<name>A0A1I6M1Z8_9EURY</name>
<keyword evidence="1" id="KW-1133">Transmembrane helix</keyword>
<organism evidence="2 3">
    <name type="scientific">Halomicrobium zhouii</name>
    <dbReference type="NCBI Taxonomy" id="767519"/>
    <lineage>
        <taxon>Archaea</taxon>
        <taxon>Methanobacteriati</taxon>
        <taxon>Methanobacteriota</taxon>
        <taxon>Stenosarchaea group</taxon>
        <taxon>Halobacteria</taxon>
        <taxon>Halobacteriales</taxon>
        <taxon>Haloarculaceae</taxon>
        <taxon>Halomicrobium</taxon>
    </lineage>
</organism>
<gene>
    <name evidence="2" type="ORF">SAMN05216559_3564</name>
</gene>